<evidence type="ECO:0000259" key="2">
    <source>
        <dbReference type="Pfam" id="PF13439"/>
    </source>
</evidence>
<dbReference type="EMBL" id="JAODOP010000004">
    <property type="protein sequence ID" value="MEF3834742.1"/>
    <property type="molecule type" value="Genomic_DNA"/>
</dbReference>
<organism evidence="3 4">
    <name type="scientific">Flavivirga spongiicola</name>
    <dbReference type="NCBI Taxonomy" id="421621"/>
    <lineage>
        <taxon>Bacteria</taxon>
        <taxon>Pseudomonadati</taxon>
        <taxon>Bacteroidota</taxon>
        <taxon>Flavobacteriia</taxon>
        <taxon>Flavobacteriales</taxon>
        <taxon>Flavobacteriaceae</taxon>
        <taxon>Flavivirga</taxon>
    </lineage>
</organism>
<proteinExistence type="predicted"/>
<evidence type="ECO:0000259" key="1">
    <source>
        <dbReference type="Pfam" id="PF00534"/>
    </source>
</evidence>
<dbReference type="SUPFAM" id="SSF53756">
    <property type="entry name" value="UDP-Glycosyltransferase/glycogen phosphorylase"/>
    <property type="match status" value="1"/>
</dbReference>
<dbReference type="InterPro" id="IPR001296">
    <property type="entry name" value="Glyco_trans_1"/>
</dbReference>
<keyword evidence="4" id="KW-1185">Reference proteome</keyword>
<comment type="caution">
    <text evidence="3">The sequence shown here is derived from an EMBL/GenBank/DDBJ whole genome shotgun (WGS) entry which is preliminary data.</text>
</comment>
<dbReference type="PANTHER" id="PTHR45947">
    <property type="entry name" value="SULFOQUINOVOSYL TRANSFERASE SQD2"/>
    <property type="match status" value="1"/>
</dbReference>
<dbReference type="Gene3D" id="3.40.50.2000">
    <property type="entry name" value="Glycogen Phosphorylase B"/>
    <property type="match status" value="2"/>
</dbReference>
<dbReference type="Pfam" id="PF00534">
    <property type="entry name" value="Glycos_transf_1"/>
    <property type="match status" value="1"/>
</dbReference>
<sequence length="409" mass="48295">MKKKRIFIVNQADDSQKYGVGKYIDEILEEAKVRNKYFDLVSVFIGESNSITVEKNEITNITYLKIPKPIFHKEKIQSLSYLYSKAVFIILHEFYKFNKNDVFHFNSNMQYFLMNCIKEHTNAKIIYTIHVSLWKTHYNNNFNKFISEFKDPKEDSFHKKNIQAEIKNCELSDQVICLSETMKKDVFEIYKIPKHKVHKIPNGIREQKFNTNDSYEIKQIRKELQITKKDFIFLYLGRLNAQKGVVQLIEVFKSVLQEGCENAKLLIVGGGEMKEDLIKACCGFDQKIIFIGYVQPFRVKLYYKLANALIFPSLNEQSSYVMLEAMSYKVPMIVTESDIFKMLKNEYSCLKIELNEKKGLDRDSFKEKIKIIIQNKELRDGIIKNAYNLYIEKYSSKMMFDKTYLQKVN</sequence>
<dbReference type="PANTHER" id="PTHR45947:SF3">
    <property type="entry name" value="SULFOQUINOVOSYL TRANSFERASE SQD2"/>
    <property type="match status" value="1"/>
</dbReference>
<protein>
    <submittedName>
        <fullName evidence="3">Glycosyltransferase family 4 protein</fullName>
    </submittedName>
</protein>
<evidence type="ECO:0000313" key="3">
    <source>
        <dbReference type="EMBL" id="MEF3834742.1"/>
    </source>
</evidence>
<evidence type="ECO:0000313" key="4">
    <source>
        <dbReference type="Proteomes" id="UP001337305"/>
    </source>
</evidence>
<dbReference type="Proteomes" id="UP001337305">
    <property type="component" value="Unassembled WGS sequence"/>
</dbReference>
<dbReference type="RefSeq" id="WP_303307057.1">
    <property type="nucleotide sequence ID" value="NZ_JAODOP010000004.1"/>
</dbReference>
<dbReference type="Pfam" id="PF13439">
    <property type="entry name" value="Glyco_transf_4"/>
    <property type="match status" value="1"/>
</dbReference>
<accession>A0ABU7XVJ0</accession>
<dbReference type="InterPro" id="IPR050194">
    <property type="entry name" value="Glycosyltransferase_grp1"/>
</dbReference>
<feature type="domain" description="Glycosyl transferase family 1" evidence="1">
    <location>
        <begin position="218"/>
        <end position="388"/>
    </location>
</feature>
<feature type="domain" description="Glycosyltransferase subfamily 4-like N-terminal" evidence="2">
    <location>
        <begin position="19"/>
        <end position="205"/>
    </location>
</feature>
<gene>
    <name evidence="3" type="ORF">N1F79_16530</name>
</gene>
<dbReference type="CDD" id="cd03801">
    <property type="entry name" value="GT4_PimA-like"/>
    <property type="match status" value="1"/>
</dbReference>
<dbReference type="InterPro" id="IPR028098">
    <property type="entry name" value="Glyco_trans_4-like_N"/>
</dbReference>
<name>A0ABU7XVJ0_9FLAO</name>
<reference evidence="3 4" key="1">
    <citation type="submission" date="2022-09" db="EMBL/GenBank/DDBJ databases">
        <title>Genome sequencing of Flavivirga sp. MEBiC05379.</title>
        <authorList>
            <person name="Oh H.-M."/>
            <person name="Kwon K.K."/>
            <person name="Park M.J."/>
            <person name="Yang S.-H."/>
        </authorList>
    </citation>
    <scope>NUCLEOTIDE SEQUENCE [LARGE SCALE GENOMIC DNA]</scope>
    <source>
        <strain evidence="3 4">MEBiC05379</strain>
    </source>
</reference>